<gene>
    <name evidence="2" type="ORF">JK636_22330</name>
</gene>
<proteinExistence type="predicted"/>
<name>A0ABS1TGL2_9CLOT</name>
<sequence length="67" mass="7364">MRWILWPFKMIFNLVTSIVKITGRLVSVILGLVILILGGAITMTIVGAIVGVPLCIFGVMLMIRGFF</sequence>
<evidence type="ECO:0000313" key="3">
    <source>
        <dbReference type="Proteomes" id="UP000632377"/>
    </source>
</evidence>
<keyword evidence="1" id="KW-0812">Transmembrane</keyword>
<evidence type="ECO:0000313" key="2">
    <source>
        <dbReference type="EMBL" id="MBL4938450.1"/>
    </source>
</evidence>
<keyword evidence="1" id="KW-1133">Transmembrane helix</keyword>
<feature type="transmembrane region" description="Helical" evidence="1">
    <location>
        <begin position="43"/>
        <end position="63"/>
    </location>
</feature>
<dbReference type="Proteomes" id="UP000632377">
    <property type="component" value="Unassembled WGS sequence"/>
</dbReference>
<protein>
    <recommendedName>
        <fullName evidence="4">ABC transmembrane type-1 domain-containing protein</fullName>
    </recommendedName>
</protein>
<accession>A0ABS1TGL2</accession>
<comment type="caution">
    <text evidence="2">The sequence shown here is derived from an EMBL/GenBank/DDBJ whole genome shotgun (WGS) entry which is preliminary data.</text>
</comment>
<evidence type="ECO:0000256" key="1">
    <source>
        <dbReference type="SAM" id="Phobius"/>
    </source>
</evidence>
<dbReference type="RefSeq" id="WP_202751191.1">
    <property type="nucleotide sequence ID" value="NZ_JAESWC010000022.1"/>
</dbReference>
<feature type="transmembrane region" description="Helical" evidence="1">
    <location>
        <begin position="12"/>
        <end position="37"/>
    </location>
</feature>
<evidence type="ECO:0008006" key="4">
    <source>
        <dbReference type="Google" id="ProtNLM"/>
    </source>
</evidence>
<reference evidence="2 3" key="1">
    <citation type="submission" date="2021-01" db="EMBL/GenBank/DDBJ databases">
        <title>Genome public.</title>
        <authorList>
            <person name="Liu C."/>
            <person name="Sun Q."/>
        </authorList>
    </citation>
    <scope>NUCLEOTIDE SEQUENCE [LARGE SCALE GENOMIC DNA]</scope>
    <source>
        <strain evidence="2 3">YIM B02515</strain>
    </source>
</reference>
<keyword evidence="3" id="KW-1185">Reference proteome</keyword>
<organism evidence="2 3">
    <name type="scientific">Clostridium rhizosphaerae</name>
    <dbReference type="NCBI Taxonomy" id="2803861"/>
    <lineage>
        <taxon>Bacteria</taxon>
        <taxon>Bacillati</taxon>
        <taxon>Bacillota</taxon>
        <taxon>Clostridia</taxon>
        <taxon>Eubacteriales</taxon>
        <taxon>Clostridiaceae</taxon>
        <taxon>Clostridium</taxon>
    </lineage>
</organism>
<dbReference type="EMBL" id="JAESWC010000022">
    <property type="protein sequence ID" value="MBL4938450.1"/>
    <property type="molecule type" value="Genomic_DNA"/>
</dbReference>
<keyword evidence="1" id="KW-0472">Membrane</keyword>